<feature type="domain" description="NAD-dependent epimerase/dehydratase" evidence="1">
    <location>
        <begin position="3"/>
        <end position="224"/>
    </location>
</feature>
<proteinExistence type="predicted"/>
<dbReference type="InterPro" id="IPR036291">
    <property type="entry name" value="NAD(P)-bd_dom_sf"/>
</dbReference>
<dbReference type="Pfam" id="PF08338">
    <property type="entry name" value="DUF1731"/>
    <property type="match status" value="1"/>
</dbReference>
<evidence type="ECO:0000259" key="2">
    <source>
        <dbReference type="Pfam" id="PF08338"/>
    </source>
</evidence>
<dbReference type="Pfam" id="PF01370">
    <property type="entry name" value="Epimerase"/>
    <property type="match status" value="1"/>
</dbReference>
<dbReference type="SUPFAM" id="SSF51735">
    <property type="entry name" value="NAD(P)-binding Rossmann-fold domains"/>
    <property type="match status" value="1"/>
</dbReference>
<gene>
    <name evidence="3" type="ORF">ASZ90_002828</name>
</gene>
<dbReference type="InterPro" id="IPR001509">
    <property type="entry name" value="Epimerase_deHydtase"/>
</dbReference>
<dbReference type="AlphaFoldDB" id="A0A0W8G2X4"/>
<comment type="caution">
    <text evidence="3">The sequence shown here is derived from an EMBL/GenBank/DDBJ whole genome shotgun (WGS) entry which is preliminary data.</text>
</comment>
<protein>
    <submittedName>
        <fullName evidence="3">Cell division inhibitor</fullName>
    </submittedName>
</protein>
<accession>A0A0W8G2X4</accession>
<dbReference type="GO" id="GO:0051301">
    <property type="term" value="P:cell division"/>
    <property type="evidence" value="ECO:0007669"/>
    <property type="project" value="UniProtKB-KW"/>
</dbReference>
<dbReference type="EMBL" id="LNQE01000341">
    <property type="protein sequence ID" value="KUG27326.1"/>
    <property type="molecule type" value="Genomic_DNA"/>
</dbReference>
<dbReference type="InterPro" id="IPR013549">
    <property type="entry name" value="DUF1731"/>
</dbReference>
<keyword evidence="3" id="KW-0131">Cell cycle</keyword>
<keyword evidence="3" id="KW-0132">Cell division</keyword>
<name>A0A0W8G2X4_9ZZZZ</name>
<dbReference type="InterPro" id="IPR010099">
    <property type="entry name" value="SDR39U1"/>
</dbReference>
<evidence type="ECO:0000259" key="1">
    <source>
        <dbReference type="Pfam" id="PF01370"/>
    </source>
</evidence>
<dbReference type="NCBIfam" id="TIGR01777">
    <property type="entry name" value="yfcH"/>
    <property type="match status" value="1"/>
</dbReference>
<reference evidence="3" key="1">
    <citation type="journal article" date="2015" name="Proc. Natl. Acad. Sci. U.S.A.">
        <title>Networks of energetic and metabolic interactions define dynamics in microbial communities.</title>
        <authorList>
            <person name="Embree M."/>
            <person name="Liu J.K."/>
            <person name="Al-Bassam M.M."/>
            <person name="Zengler K."/>
        </authorList>
    </citation>
    <scope>NUCLEOTIDE SEQUENCE</scope>
</reference>
<sequence>MRVVIAGGTGFIGTALTHVLTASGHDVTILTRRPRPAAPATDGGRVDYAVWDGMTARGWGEWAEDAALVNLAGENIASGRWNAQRKRDIVESRMAAGSAVVQAVTQAAIKPRVVVQASAVGYYGDRGEQVLEESSLPGKGFLAETAVKWEQSTRDVEYLEVRRVIVRTGVVLGAGGGALARMLPPFRLGLGGPVGDGKSWFPWIHIRDEARAIAFLIERPEAVGPFNLVAPGVVTGKAFAEALGKAVGRPAVLRVPAFVLRLALGEMADAALLASLRVSPTRLEALGFAFEFPDIASALADLTAAA</sequence>
<dbReference type="PANTHER" id="PTHR11092:SF0">
    <property type="entry name" value="EPIMERASE FAMILY PROTEIN SDR39U1"/>
    <property type="match status" value="1"/>
</dbReference>
<feature type="domain" description="DUF1731" evidence="2">
    <location>
        <begin position="255"/>
        <end position="302"/>
    </location>
</feature>
<dbReference type="Gene3D" id="3.40.50.720">
    <property type="entry name" value="NAD(P)-binding Rossmann-like Domain"/>
    <property type="match status" value="1"/>
</dbReference>
<organism evidence="3">
    <name type="scientific">hydrocarbon metagenome</name>
    <dbReference type="NCBI Taxonomy" id="938273"/>
    <lineage>
        <taxon>unclassified sequences</taxon>
        <taxon>metagenomes</taxon>
        <taxon>ecological metagenomes</taxon>
    </lineage>
</organism>
<evidence type="ECO:0000313" key="3">
    <source>
        <dbReference type="EMBL" id="KUG27326.1"/>
    </source>
</evidence>
<dbReference type="PANTHER" id="PTHR11092">
    <property type="entry name" value="SUGAR NUCLEOTIDE EPIMERASE RELATED"/>
    <property type="match status" value="1"/>
</dbReference>